<accession>A0AAY4A4D5</accession>
<dbReference type="InterPro" id="IPR029063">
    <property type="entry name" value="SAM-dependent_MTases_sf"/>
</dbReference>
<feature type="region of interest" description="Disordered" evidence="1">
    <location>
        <begin position="410"/>
        <end position="518"/>
    </location>
</feature>
<feature type="domain" description="NOL1/NOP2/NSUN 5/7 ferredoxin-like" evidence="2">
    <location>
        <begin position="53"/>
        <end position="107"/>
    </location>
</feature>
<feature type="compositionally biased region" description="Basic residues" evidence="1">
    <location>
        <begin position="428"/>
        <end position="438"/>
    </location>
</feature>
<feature type="compositionally biased region" description="Basic residues" evidence="1">
    <location>
        <begin position="446"/>
        <end position="456"/>
    </location>
</feature>
<name>A0AAY4A4D5_9TELE</name>
<evidence type="ECO:0000313" key="3">
    <source>
        <dbReference type="Ensembl" id="ENSDCDP00010003867.1"/>
    </source>
</evidence>
<dbReference type="Proteomes" id="UP000694580">
    <property type="component" value="Chromosome 4"/>
</dbReference>
<dbReference type="InterPro" id="IPR042620">
    <property type="entry name" value="NSUN7"/>
</dbReference>
<sequence length="553" mass="62023">MEEVLQVQLCLCRFRTKLAASLARCRIKHNLLTIADTLPECVRRKQERAQTLPIYAWVNTLKSSVQNVCEVLWSEGFSEVDAHTLLEGKTFCRDTHCPDVLIFPSHTKRLLVDTHLVQDYTLNIQDKSRSLAACALRPLLLQDCDVMMVGSFSALTVAHVAVLAVGSSARVTLCGVAPDHEHTVALQRQLADMGCKSERLNEWDSRMQKVRLVLLMPRCSCSALNNPVDHIVNEDGDTSLLRGLSQGSVSADKLDSLTSKQRRDLSHALSFPRVHSVVYCTCSENTEENEQLVERALKSTENRPRLVPFRYTHGHAYTYIQFFFFFCLFYFFGVDPSKAETVQDVLARAVAKGLLDGILGPQPTLKEKRRSIKKTRLILPPLESPALPLPPALPFPTALPALTPSSETWSEESRVTILTSVPEPQTVTKKRKKKRRPKPPSSQHLPKTRPKKRRLKQATQQAKCKHPPKSRTEQDTVASTQEARKSVEEELAPRNNLTTSKQEVRPQQDATKSEHLVLPPISLSPLRISSSLARLLSYSSSQFSSTSHSDSDE</sequence>
<dbReference type="PANTHER" id="PTHR14663:SF2">
    <property type="entry name" value="METHYLTRANSFERASE NSUN7-RELATED"/>
    <property type="match status" value="1"/>
</dbReference>
<dbReference type="PANTHER" id="PTHR14663">
    <property type="entry name" value="METHYLTRANSFERASE NSUN7-RELATED"/>
    <property type="match status" value="1"/>
</dbReference>
<dbReference type="InterPro" id="IPR049561">
    <property type="entry name" value="NSUN5_7_fdxn-like"/>
</dbReference>
<dbReference type="AlphaFoldDB" id="A0AAY4A4D5"/>
<dbReference type="Gene3D" id="3.30.70.1170">
    <property type="entry name" value="Sun protein, domain 3"/>
    <property type="match status" value="1"/>
</dbReference>
<keyword evidence="4" id="KW-1185">Reference proteome</keyword>
<dbReference type="GeneTree" id="ENSGT00940000157352"/>
<reference evidence="3" key="2">
    <citation type="submission" date="2025-08" db="UniProtKB">
        <authorList>
            <consortium name="Ensembl"/>
        </authorList>
    </citation>
    <scope>IDENTIFICATION</scope>
</reference>
<feature type="compositionally biased region" description="Basic and acidic residues" evidence="1">
    <location>
        <begin position="502"/>
        <end position="515"/>
    </location>
</feature>
<evidence type="ECO:0000259" key="2">
    <source>
        <dbReference type="Pfam" id="PF21148"/>
    </source>
</evidence>
<feature type="compositionally biased region" description="Basic and acidic residues" evidence="1">
    <location>
        <begin position="482"/>
        <end position="492"/>
    </location>
</feature>
<proteinExistence type="predicted"/>
<feature type="compositionally biased region" description="Polar residues" evidence="1">
    <location>
        <begin position="416"/>
        <end position="427"/>
    </location>
</feature>
<dbReference type="Gene3D" id="3.40.50.150">
    <property type="entry name" value="Vaccinia Virus protein VP39"/>
    <property type="match status" value="1"/>
</dbReference>
<protein>
    <recommendedName>
        <fullName evidence="2">NOL1/NOP2/NSUN 5/7 ferredoxin-like domain-containing protein</fullName>
    </recommendedName>
</protein>
<evidence type="ECO:0000256" key="1">
    <source>
        <dbReference type="SAM" id="MobiDB-lite"/>
    </source>
</evidence>
<dbReference type="Pfam" id="PF21148">
    <property type="entry name" value="NSUN5_fdxn-like"/>
    <property type="match status" value="1"/>
</dbReference>
<organism evidence="3 4">
    <name type="scientific">Denticeps clupeoides</name>
    <name type="common">denticle herring</name>
    <dbReference type="NCBI Taxonomy" id="299321"/>
    <lineage>
        <taxon>Eukaryota</taxon>
        <taxon>Metazoa</taxon>
        <taxon>Chordata</taxon>
        <taxon>Craniata</taxon>
        <taxon>Vertebrata</taxon>
        <taxon>Euteleostomi</taxon>
        <taxon>Actinopterygii</taxon>
        <taxon>Neopterygii</taxon>
        <taxon>Teleostei</taxon>
        <taxon>Clupei</taxon>
        <taxon>Clupeiformes</taxon>
        <taxon>Denticipitoidei</taxon>
        <taxon>Denticipitidae</taxon>
        <taxon>Denticeps</taxon>
    </lineage>
</organism>
<dbReference type="SUPFAM" id="SSF53335">
    <property type="entry name" value="S-adenosyl-L-methionine-dependent methyltransferases"/>
    <property type="match status" value="1"/>
</dbReference>
<gene>
    <name evidence="3" type="primary">GPR176</name>
</gene>
<evidence type="ECO:0000313" key="4">
    <source>
        <dbReference type="Proteomes" id="UP000694580"/>
    </source>
</evidence>
<reference evidence="3" key="3">
    <citation type="submission" date="2025-09" db="UniProtKB">
        <authorList>
            <consortium name="Ensembl"/>
        </authorList>
    </citation>
    <scope>IDENTIFICATION</scope>
</reference>
<reference evidence="3 4" key="1">
    <citation type="submission" date="2020-06" db="EMBL/GenBank/DDBJ databases">
        <authorList>
            <consortium name="Wellcome Sanger Institute Data Sharing"/>
        </authorList>
    </citation>
    <scope>NUCLEOTIDE SEQUENCE [LARGE SCALE GENOMIC DNA]</scope>
</reference>
<dbReference type="Ensembl" id="ENSDCDT00010004017.1">
    <property type="protein sequence ID" value="ENSDCDP00010003867.1"/>
    <property type="gene ID" value="ENSDCDG00010001760.1"/>
</dbReference>